<proteinExistence type="predicted"/>
<dbReference type="Proteomes" id="UP000288805">
    <property type="component" value="Unassembled WGS sequence"/>
</dbReference>
<name>A0A438JZD8_VITVI</name>
<evidence type="ECO:0000313" key="2">
    <source>
        <dbReference type="Proteomes" id="UP000288805"/>
    </source>
</evidence>
<reference evidence="1 2" key="1">
    <citation type="journal article" date="2018" name="PLoS Genet.">
        <title>Population sequencing reveals clonal diversity and ancestral inbreeding in the grapevine cultivar Chardonnay.</title>
        <authorList>
            <person name="Roach M.J."/>
            <person name="Johnson D.L."/>
            <person name="Bohlmann J."/>
            <person name="van Vuuren H.J."/>
            <person name="Jones S.J."/>
            <person name="Pretorius I.S."/>
            <person name="Schmidt S.A."/>
            <person name="Borneman A.R."/>
        </authorList>
    </citation>
    <scope>NUCLEOTIDE SEQUENCE [LARGE SCALE GENOMIC DNA]</scope>
    <source>
        <strain evidence="2">cv. Chardonnay</strain>
        <tissue evidence="1">Leaf</tissue>
    </source>
</reference>
<dbReference type="AlphaFoldDB" id="A0A438JZD8"/>
<gene>
    <name evidence="1" type="ORF">CK203_017208</name>
</gene>
<evidence type="ECO:0000313" key="1">
    <source>
        <dbReference type="EMBL" id="RVX14316.1"/>
    </source>
</evidence>
<accession>A0A438JZD8</accession>
<comment type="caution">
    <text evidence="1">The sequence shown here is derived from an EMBL/GenBank/DDBJ whole genome shotgun (WGS) entry which is preliminary data.</text>
</comment>
<dbReference type="EMBL" id="QGNW01000021">
    <property type="protein sequence ID" value="RVX14316.1"/>
    <property type="molecule type" value="Genomic_DNA"/>
</dbReference>
<organism evidence="1 2">
    <name type="scientific">Vitis vinifera</name>
    <name type="common">Grape</name>
    <dbReference type="NCBI Taxonomy" id="29760"/>
    <lineage>
        <taxon>Eukaryota</taxon>
        <taxon>Viridiplantae</taxon>
        <taxon>Streptophyta</taxon>
        <taxon>Embryophyta</taxon>
        <taxon>Tracheophyta</taxon>
        <taxon>Spermatophyta</taxon>
        <taxon>Magnoliopsida</taxon>
        <taxon>eudicotyledons</taxon>
        <taxon>Gunneridae</taxon>
        <taxon>Pentapetalae</taxon>
        <taxon>rosids</taxon>
        <taxon>Vitales</taxon>
        <taxon>Vitaceae</taxon>
        <taxon>Viteae</taxon>
        <taxon>Vitis</taxon>
    </lineage>
</organism>
<sequence length="108" mass="12500">MWLRVEGFKDLIRNWWQGIEVKGSASFKLAAKLKEMKQILKDWNRNVFGNLESNKAAALHQVEYWDLVESERSLTEEETEAKKVLRRIMLSGSPWKKPIGDSCLGSYG</sequence>
<protein>
    <submittedName>
        <fullName evidence="1">Uncharacterized protein</fullName>
    </submittedName>
</protein>